<comment type="caution">
    <text evidence="2">The sequence shown here is derived from an EMBL/GenBank/DDBJ whole genome shotgun (WGS) entry which is preliminary data.</text>
</comment>
<feature type="transmembrane region" description="Helical" evidence="1">
    <location>
        <begin position="130"/>
        <end position="149"/>
    </location>
</feature>
<name>A0A1A3U8E3_MYCSD</name>
<accession>A0A1A3U8E3</accession>
<gene>
    <name evidence="2" type="ORF">A5648_15495</name>
</gene>
<dbReference type="AlphaFoldDB" id="A0A1A3U8E3"/>
<sequence length="296" mass="31099">MHRRKGGLVTIVDGPQRRVAERSAIGEIISFLRRYLQNHPVRSLGTVGGQVVLGFRAIPTLFVDLFTGRFVVGEFINQTAFMAGTVFLPTVLVTIPISVVLSIQFTLLAGQVGAESLAGAATGLAVIRQGAPLVAALLLAAAVGSAICADLGSRTMREEIDAMEVMGVSPVRRLVVPRLAAAIVVALALTGVTCFVGYVASYLFNVYLQNGTPGSFIDTFSSFATIGDFVLALVKAIIYGAIVAIISCHKGLDTRGGPAGVANSVNAAVVQSVLLLMIVNVVLTELYVIVFPRQTI</sequence>
<keyword evidence="1" id="KW-1133">Transmembrane helix</keyword>
<dbReference type="PANTHER" id="PTHR30188">
    <property type="entry name" value="ABC TRANSPORTER PERMEASE PROTEIN-RELATED"/>
    <property type="match status" value="1"/>
</dbReference>
<dbReference type="GO" id="GO:0043190">
    <property type="term" value="C:ATP-binding cassette (ABC) transporter complex"/>
    <property type="evidence" value="ECO:0007669"/>
    <property type="project" value="InterPro"/>
</dbReference>
<evidence type="ECO:0000256" key="1">
    <source>
        <dbReference type="SAM" id="Phobius"/>
    </source>
</evidence>
<dbReference type="Proteomes" id="UP000093759">
    <property type="component" value="Unassembled WGS sequence"/>
</dbReference>
<keyword evidence="1" id="KW-0472">Membrane</keyword>
<dbReference type="EMBL" id="LZMF01000008">
    <property type="protein sequence ID" value="OBK91104.1"/>
    <property type="molecule type" value="Genomic_DNA"/>
</dbReference>
<evidence type="ECO:0000313" key="2">
    <source>
        <dbReference type="EMBL" id="OBK91104.1"/>
    </source>
</evidence>
<feature type="transmembrane region" description="Helical" evidence="1">
    <location>
        <begin position="179"/>
        <end position="203"/>
    </location>
</feature>
<dbReference type="Pfam" id="PF02405">
    <property type="entry name" value="MlaE"/>
    <property type="match status" value="1"/>
</dbReference>
<feature type="transmembrane region" description="Helical" evidence="1">
    <location>
        <begin position="223"/>
        <end position="246"/>
    </location>
</feature>
<dbReference type="InterPro" id="IPR030802">
    <property type="entry name" value="Permease_MalE"/>
</dbReference>
<dbReference type="GO" id="GO:0005548">
    <property type="term" value="F:phospholipid transporter activity"/>
    <property type="evidence" value="ECO:0007669"/>
    <property type="project" value="TreeGrafter"/>
</dbReference>
<keyword evidence="1" id="KW-0812">Transmembrane</keyword>
<organism evidence="2 3">
    <name type="scientific">Mycolicibacter sinensis (strain JDM601)</name>
    <name type="common">Mycobacterium sinense</name>
    <dbReference type="NCBI Taxonomy" id="875328"/>
    <lineage>
        <taxon>Bacteria</taxon>
        <taxon>Bacillati</taxon>
        <taxon>Actinomycetota</taxon>
        <taxon>Actinomycetes</taxon>
        <taxon>Mycobacteriales</taxon>
        <taxon>Mycobacteriaceae</taxon>
        <taxon>Mycolicibacter</taxon>
    </lineage>
</organism>
<evidence type="ECO:0000313" key="3">
    <source>
        <dbReference type="Proteomes" id="UP000093759"/>
    </source>
</evidence>
<protein>
    <submittedName>
        <fullName evidence="2">ABC transporter</fullName>
    </submittedName>
</protein>
<feature type="transmembrane region" description="Helical" evidence="1">
    <location>
        <begin position="267"/>
        <end position="290"/>
    </location>
</feature>
<dbReference type="PANTHER" id="PTHR30188:SF4">
    <property type="entry name" value="PROTEIN TRIGALACTOSYLDIACYLGLYCEROL 1, CHLOROPLASTIC"/>
    <property type="match status" value="1"/>
</dbReference>
<proteinExistence type="predicted"/>
<reference evidence="3" key="1">
    <citation type="submission" date="2016-06" db="EMBL/GenBank/DDBJ databases">
        <authorList>
            <person name="Sutton G."/>
            <person name="Brinkac L."/>
            <person name="Sanka R."/>
            <person name="Adams M."/>
            <person name="Lau E."/>
            <person name="Garcia-Basteiro A."/>
            <person name="Lopez-Varela E."/>
            <person name="Palencia S."/>
        </authorList>
    </citation>
    <scope>NUCLEOTIDE SEQUENCE [LARGE SCALE GENOMIC DNA]</scope>
    <source>
        <strain evidence="3">1274684.2</strain>
    </source>
</reference>
<feature type="transmembrane region" description="Helical" evidence="1">
    <location>
        <begin position="86"/>
        <end position="110"/>
    </location>
</feature>